<dbReference type="Ensembl" id="ENSCJAT00000113662.2">
    <property type="protein sequence ID" value="ENSCJAP00000071436.1"/>
    <property type="gene ID" value="ENSCJAG00000003160.5"/>
</dbReference>
<comment type="cofactor">
    <cofactor evidence="1">
        <name>Co(2+)</name>
        <dbReference type="ChEBI" id="CHEBI:48828"/>
    </cofactor>
</comment>
<organism evidence="19 20">
    <name type="scientific">Callithrix jacchus</name>
    <name type="common">White-tufted-ear marmoset</name>
    <name type="synonym">Simia Jacchus</name>
    <dbReference type="NCBI Taxonomy" id="9483"/>
    <lineage>
        <taxon>Eukaryota</taxon>
        <taxon>Metazoa</taxon>
        <taxon>Chordata</taxon>
        <taxon>Craniata</taxon>
        <taxon>Vertebrata</taxon>
        <taxon>Euteleostomi</taxon>
        <taxon>Mammalia</taxon>
        <taxon>Eutheria</taxon>
        <taxon>Euarchontoglires</taxon>
        <taxon>Primates</taxon>
        <taxon>Haplorrhini</taxon>
        <taxon>Platyrrhini</taxon>
        <taxon>Cebidae</taxon>
        <taxon>Callitrichinae</taxon>
        <taxon>Callithrix</taxon>
        <taxon>Callithrix</taxon>
    </lineage>
</organism>
<accession>A0A5F4W0U4</accession>
<dbReference type="PROSITE" id="PS51462">
    <property type="entry name" value="NUDIX"/>
    <property type="match status" value="1"/>
</dbReference>
<dbReference type="InterPro" id="IPR054754">
    <property type="entry name" value="NudT16"/>
</dbReference>
<reference evidence="19" key="1">
    <citation type="submission" date="2009-03" db="EMBL/GenBank/DDBJ databases">
        <authorList>
            <person name="Warren W."/>
            <person name="Ye L."/>
            <person name="Minx P."/>
            <person name="Worley K."/>
            <person name="Gibbs R."/>
            <person name="Wilson R.K."/>
        </authorList>
    </citation>
    <scope>NUCLEOTIDE SEQUENCE [LARGE SCALE GENOMIC DNA]</scope>
</reference>
<feature type="region of interest" description="Disordered" evidence="17">
    <location>
        <begin position="12"/>
        <end position="38"/>
    </location>
</feature>
<dbReference type="GO" id="GO:0005730">
    <property type="term" value="C:nucleolus"/>
    <property type="evidence" value="ECO:0007669"/>
    <property type="project" value="UniProtKB-SubCell"/>
</dbReference>
<dbReference type="Bgee" id="ENSCJAG00000003160">
    <property type="expression patterns" value="Expressed in liver and 6 other cell types or tissues"/>
</dbReference>
<evidence type="ECO:0000256" key="17">
    <source>
        <dbReference type="SAM" id="MobiDB-lite"/>
    </source>
</evidence>
<reference evidence="19" key="2">
    <citation type="submission" date="2025-08" db="UniProtKB">
        <authorList>
            <consortium name="Ensembl"/>
        </authorList>
    </citation>
    <scope>IDENTIFICATION</scope>
</reference>
<keyword evidence="4" id="KW-0694">RNA-binding</keyword>
<evidence type="ECO:0000256" key="3">
    <source>
        <dbReference type="ARBA" id="ARBA00004642"/>
    </source>
</evidence>
<dbReference type="PANTHER" id="PTHR31699:SF5">
    <property type="entry name" value="U8 SNORNA-DECAPPING ENZYME"/>
    <property type="match status" value="1"/>
</dbReference>
<comment type="similarity">
    <text evidence="7">Belongs to the Nudix hydrolase family. NUDT16 subfamily.</text>
</comment>
<dbReference type="Pfam" id="PF22327">
    <property type="entry name" value="Nudt16-like"/>
    <property type="match status" value="1"/>
</dbReference>
<evidence type="ECO:0000256" key="16">
    <source>
        <dbReference type="ARBA" id="ARBA00048945"/>
    </source>
</evidence>
<evidence type="ECO:0000256" key="13">
    <source>
        <dbReference type="ARBA" id="ARBA00043162"/>
    </source>
</evidence>
<dbReference type="FunFam" id="3.90.79.10:FF:000067">
    <property type="entry name" value="Nudix hydrolase 16"/>
    <property type="match status" value="1"/>
</dbReference>
<gene>
    <name evidence="19" type="primary">NUDT16</name>
</gene>
<dbReference type="GO" id="GO:0005654">
    <property type="term" value="C:nucleoplasm"/>
    <property type="evidence" value="ECO:0007669"/>
    <property type="project" value="UniProtKB-SubCell"/>
</dbReference>
<name>A0A5F4W0U4_CALJA</name>
<comment type="catalytic activity">
    <reaction evidence="16">
        <text>dIDP + H2O = dIMP + phosphate + H(+)</text>
        <dbReference type="Rhea" id="RHEA:35211"/>
        <dbReference type="ChEBI" id="CHEBI:15377"/>
        <dbReference type="ChEBI" id="CHEBI:15378"/>
        <dbReference type="ChEBI" id="CHEBI:43474"/>
        <dbReference type="ChEBI" id="CHEBI:61194"/>
        <dbReference type="ChEBI" id="CHEBI:62286"/>
        <dbReference type="EC" id="3.6.1.64"/>
    </reaction>
    <physiologicalReaction direction="left-to-right" evidence="16">
        <dbReference type="Rhea" id="RHEA:35212"/>
    </physiologicalReaction>
</comment>
<evidence type="ECO:0000313" key="19">
    <source>
        <dbReference type="Ensembl" id="ENSCJAP00000071436.1"/>
    </source>
</evidence>
<evidence type="ECO:0000256" key="8">
    <source>
        <dbReference type="ARBA" id="ARBA00038899"/>
    </source>
</evidence>
<dbReference type="EC" id="3.6.1.64" evidence="8"/>
<comment type="subcellular location">
    <subcellularLocation>
        <location evidence="2">Nucleus</location>
        <location evidence="2">Nucleolus</location>
    </subcellularLocation>
    <subcellularLocation>
        <location evidence="3">Nucleus</location>
        <location evidence="3">Nucleoplasm</location>
    </subcellularLocation>
</comment>
<feature type="domain" description="Nudix hydrolase" evidence="18">
    <location>
        <begin position="163"/>
        <end position="319"/>
    </location>
</feature>
<evidence type="ECO:0000313" key="20">
    <source>
        <dbReference type="Proteomes" id="UP000008225"/>
    </source>
</evidence>
<evidence type="ECO:0000256" key="9">
    <source>
        <dbReference type="ARBA" id="ARBA00039871"/>
    </source>
</evidence>
<evidence type="ECO:0000256" key="5">
    <source>
        <dbReference type="ARBA" id="ARBA00023080"/>
    </source>
</evidence>
<evidence type="ECO:0000256" key="14">
    <source>
        <dbReference type="ARBA" id="ARBA00047661"/>
    </source>
</evidence>
<evidence type="ECO:0000256" key="2">
    <source>
        <dbReference type="ARBA" id="ARBA00004604"/>
    </source>
</evidence>
<sequence length="341" mass="36651">FALLAPRRRLGTRLGPGLGRDHTFSPAPRTANPEVTFGLPRVPESWTSRVCKSRPDWLPPAPVAAPRPQELKFRPLFPQGLGLVAPPRLGLVGGEIRLSAHVGLPDCGGAVSGHGWVSQARAGRGPGAGAWLASCVPRSALRAGSWDALRPHPAALRRTGEKWARPATFCVIPALWGLLRVAPANPRFPLSQMQMRFDGRLGFPGGFVDTQDNSLEEGLNRELREELGEAAAAFRVERTDYRSSHAGSGPRVVAHFYAKCLTLEQLLAVEAGATRAKDHGLEVLGLVRVPLYTLRDGVGGLPTFLENSFIGSAREQLLEALQDLGLLQSGSISGLKIPARH</sequence>
<protein>
    <recommendedName>
        <fullName evidence="9">U8 snoRNA-decapping enzyme</fullName>
        <ecNumber evidence="8">3.6.1.64</ecNumber>
    </recommendedName>
    <alternativeName>
        <fullName evidence="12">IDP phosphatase</fullName>
    </alternativeName>
    <alternativeName>
        <fullName evidence="10">Inosine diphosphate phosphatase</fullName>
    </alternativeName>
    <alternativeName>
        <fullName evidence="11">Nucleoside diphosphate-linked moiety X motif 16</fullName>
    </alternativeName>
    <alternativeName>
        <fullName evidence="13">m7GpppN-mRNA hydrolase</fullName>
    </alternativeName>
</protein>
<dbReference type="GO" id="GO:0009117">
    <property type="term" value="P:nucleotide metabolic process"/>
    <property type="evidence" value="ECO:0007669"/>
    <property type="project" value="UniProtKB-KW"/>
</dbReference>
<dbReference type="InterPro" id="IPR000086">
    <property type="entry name" value="NUDIX_hydrolase_dom"/>
</dbReference>
<dbReference type="GO" id="GO:0030515">
    <property type="term" value="F:snoRNA binding"/>
    <property type="evidence" value="ECO:0007669"/>
    <property type="project" value="TreeGrafter"/>
</dbReference>
<evidence type="ECO:0000256" key="4">
    <source>
        <dbReference type="ARBA" id="ARBA00022884"/>
    </source>
</evidence>
<comment type="catalytic activity">
    <reaction evidence="14">
        <text>a 5'-end (N(7)-methyl 5'-triphosphoguanosine)-ribonucleoside in mRNA + H2O = N(7)-methyl-GDP + a 5'-end phospho-ribonucleoside in mRNA + 2 H(+)</text>
        <dbReference type="Rhea" id="RHEA:67484"/>
        <dbReference type="Rhea" id="RHEA-COMP:15692"/>
        <dbReference type="Rhea" id="RHEA-COMP:17167"/>
        <dbReference type="ChEBI" id="CHEBI:15377"/>
        <dbReference type="ChEBI" id="CHEBI:15378"/>
        <dbReference type="ChEBI" id="CHEBI:63714"/>
        <dbReference type="ChEBI" id="CHEBI:138282"/>
        <dbReference type="ChEBI" id="CHEBI:156461"/>
        <dbReference type="EC" id="3.6.1.62"/>
    </reaction>
    <physiologicalReaction direction="left-to-right" evidence="14">
        <dbReference type="Rhea" id="RHEA:67485"/>
    </physiologicalReaction>
</comment>
<evidence type="ECO:0000256" key="10">
    <source>
        <dbReference type="ARBA" id="ARBA00041450"/>
    </source>
</evidence>
<dbReference type="GO" id="GO:0006402">
    <property type="term" value="P:mRNA catabolic process"/>
    <property type="evidence" value="ECO:0007669"/>
    <property type="project" value="TreeGrafter"/>
</dbReference>
<dbReference type="Gene3D" id="3.90.79.10">
    <property type="entry name" value="Nucleoside Triphosphate Pyrophosphohydrolase"/>
    <property type="match status" value="1"/>
</dbReference>
<dbReference type="GO" id="GO:1990003">
    <property type="term" value="F:IDP phosphatase activity"/>
    <property type="evidence" value="ECO:0007669"/>
    <property type="project" value="UniProtKB-EC"/>
</dbReference>
<reference evidence="19" key="3">
    <citation type="submission" date="2025-09" db="UniProtKB">
        <authorList>
            <consortium name="Ensembl"/>
        </authorList>
    </citation>
    <scope>IDENTIFICATION</scope>
</reference>
<dbReference type="GO" id="GO:1990174">
    <property type="term" value="F:phosphodiesterase decapping endonuclease activity"/>
    <property type="evidence" value="ECO:0007669"/>
    <property type="project" value="TreeGrafter"/>
</dbReference>
<dbReference type="InParanoid" id="A0A5F4W0U4"/>
<keyword evidence="5" id="KW-0546">Nucleotide metabolism</keyword>
<dbReference type="AlphaFoldDB" id="A0A5F4W0U4"/>
<dbReference type="STRING" id="9483.ENSCJAP00000071436"/>
<keyword evidence="6" id="KW-0539">Nucleus</keyword>
<dbReference type="Proteomes" id="UP000008225">
    <property type="component" value="Chromosome 17"/>
</dbReference>
<evidence type="ECO:0000256" key="11">
    <source>
        <dbReference type="ARBA" id="ARBA00041656"/>
    </source>
</evidence>
<dbReference type="InterPro" id="IPR015797">
    <property type="entry name" value="NUDIX_hydrolase-like_dom_sf"/>
</dbReference>
<evidence type="ECO:0000256" key="1">
    <source>
        <dbReference type="ARBA" id="ARBA00001941"/>
    </source>
</evidence>
<dbReference type="GeneTree" id="ENSGT00390000016224"/>
<dbReference type="SUPFAM" id="SSF55811">
    <property type="entry name" value="Nudix"/>
    <property type="match status" value="1"/>
</dbReference>
<evidence type="ECO:0000256" key="12">
    <source>
        <dbReference type="ARBA" id="ARBA00042015"/>
    </source>
</evidence>
<evidence type="ECO:0000256" key="6">
    <source>
        <dbReference type="ARBA" id="ARBA00023242"/>
    </source>
</evidence>
<dbReference type="GO" id="GO:0140933">
    <property type="term" value="F:5'-(N(7)-methylguanosine 5'-triphospho)-[mRNA] hydrolase activity"/>
    <property type="evidence" value="ECO:0007669"/>
    <property type="project" value="UniProtKB-EC"/>
</dbReference>
<dbReference type="PANTHER" id="PTHR31699">
    <property type="entry name" value="NUDIX T16 FAMILY MEMBER"/>
    <property type="match status" value="1"/>
</dbReference>
<comment type="catalytic activity">
    <reaction evidence="15">
        <text>IDP + H2O = IMP + phosphate + H(+)</text>
        <dbReference type="Rhea" id="RHEA:35207"/>
        <dbReference type="ChEBI" id="CHEBI:15377"/>
        <dbReference type="ChEBI" id="CHEBI:15378"/>
        <dbReference type="ChEBI" id="CHEBI:43474"/>
        <dbReference type="ChEBI" id="CHEBI:58053"/>
        <dbReference type="ChEBI" id="CHEBI:58280"/>
        <dbReference type="EC" id="3.6.1.64"/>
    </reaction>
    <physiologicalReaction direction="left-to-right" evidence="15">
        <dbReference type="Rhea" id="RHEA:35208"/>
    </physiologicalReaction>
</comment>
<keyword evidence="20" id="KW-1185">Reference proteome</keyword>
<evidence type="ECO:0000256" key="7">
    <source>
        <dbReference type="ARBA" id="ARBA00038173"/>
    </source>
</evidence>
<evidence type="ECO:0000256" key="15">
    <source>
        <dbReference type="ARBA" id="ARBA00047875"/>
    </source>
</evidence>
<proteinExistence type="inferred from homology"/>
<evidence type="ECO:0000259" key="18">
    <source>
        <dbReference type="PROSITE" id="PS51462"/>
    </source>
</evidence>
<dbReference type="GO" id="GO:0016077">
    <property type="term" value="P:sno(s)RNA catabolic process"/>
    <property type="evidence" value="ECO:0007669"/>
    <property type="project" value="TreeGrafter"/>
</dbReference>